<organism evidence="1 2">
    <name type="scientific">Brassica napus</name>
    <name type="common">Rape</name>
    <dbReference type="NCBI Taxonomy" id="3708"/>
    <lineage>
        <taxon>Eukaryota</taxon>
        <taxon>Viridiplantae</taxon>
        <taxon>Streptophyta</taxon>
        <taxon>Embryophyta</taxon>
        <taxon>Tracheophyta</taxon>
        <taxon>Spermatophyta</taxon>
        <taxon>Magnoliopsida</taxon>
        <taxon>eudicotyledons</taxon>
        <taxon>Gunneridae</taxon>
        <taxon>Pentapetalae</taxon>
        <taxon>rosids</taxon>
        <taxon>malvids</taxon>
        <taxon>Brassicales</taxon>
        <taxon>Brassicaceae</taxon>
        <taxon>Brassiceae</taxon>
        <taxon>Brassica</taxon>
    </lineage>
</organism>
<proteinExistence type="predicted"/>
<name>A0A078I0W2_BRANA</name>
<dbReference type="Gramene" id="CDY43461">
    <property type="protein sequence ID" value="CDY43461"/>
    <property type="gene ID" value="GSBRNA2T00076694001"/>
</dbReference>
<protein>
    <submittedName>
        <fullName evidence="1">BnaC08g10920D protein</fullName>
    </submittedName>
</protein>
<dbReference type="STRING" id="3708.A0A078I0W2"/>
<keyword evidence="2" id="KW-1185">Reference proteome</keyword>
<evidence type="ECO:0000313" key="2">
    <source>
        <dbReference type="Proteomes" id="UP000028999"/>
    </source>
</evidence>
<dbReference type="PaxDb" id="3708-A0A078I0W2"/>
<dbReference type="AlphaFoldDB" id="A0A078I0W2"/>
<evidence type="ECO:0000313" key="1">
    <source>
        <dbReference type="EMBL" id="CDY43461.1"/>
    </source>
</evidence>
<dbReference type="EMBL" id="LK032558">
    <property type="protein sequence ID" value="CDY43461.1"/>
    <property type="molecule type" value="Genomic_DNA"/>
</dbReference>
<accession>A0A078I0W2</accession>
<dbReference type="Proteomes" id="UP000028999">
    <property type="component" value="Unassembled WGS sequence"/>
</dbReference>
<gene>
    <name evidence="1" type="primary">BnaC08g10920D</name>
    <name evidence="1" type="ORF">GSBRNA2T00076694001</name>
</gene>
<sequence length="40" mass="4540">MCFIRVKEESHIQLGPYNVNVKCYLLGNNRIGSVFPIAES</sequence>
<reference evidence="1 2" key="1">
    <citation type="journal article" date="2014" name="Science">
        <title>Plant genetics. Early allopolyploid evolution in the post-Neolithic Brassica napus oilseed genome.</title>
        <authorList>
            <person name="Chalhoub B."/>
            <person name="Denoeud F."/>
            <person name="Liu S."/>
            <person name="Parkin I.A."/>
            <person name="Tang H."/>
            <person name="Wang X."/>
            <person name="Chiquet J."/>
            <person name="Belcram H."/>
            <person name="Tong C."/>
            <person name="Samans B."/>
            <person name="Correa M."/>
            <person name="Da Silva C."/>
            <person name="Just J."/>
            <person name="Falentin C."/>
            <person name="Koh C.S."/>
            <person name="Le Clainche I."/>
            <person name="Bernard M."/>
            <person name="Bento P."/>
            <person name="Noel B."/>
            <person name="Labadie K."/>
            <person name="Alberti A."/>
            <person name="Charles M."/>
            <person name="Arnaud D."/>
            <person name="Guo H."/>
            <person name="Daviaud C."/>
            <person name="Alamery S."/>
            <person name="Jabbari K."/>
            <person name="Zhao M."/>
            <person name="Edger P.P."/>
            <person name="Chelaifa H."/>
            <person name="Tack D."/>
            <person name="Lassalle G."/>
            <person name="Mestiri I."/>
            <person name="Schnel N."/>
            <person name="Le Paslier M.C."/>
            <person name="Fan G."/>
            <person name="Renault V."/>
            <person name="Bayer P.E."/>
            <person name="Golicz A.A."/>
            <person name="Manoli S."/>
            <person name="Lee T.H."/>
            <person name="Thi V.H."/>
            <person name="Chalabi S."/>
            <person name="Hu Q."/>
            <person name="Fan C."/>
            <person name="Tollenaere R."/>
            <person name="Lu Y."/>
            <person name="Battail C."/>
            <person name="Shen J."/>
            <person name="Sidebottom C.H."/>
            <person name="Wang X."/>
            <person name="Canaguier A."/>
            <person name="Chauveau A."/>
            <person name="Berard A."/>
            <person name="Deniot G."/>
            <person name="Guan M."/>
            <person name="Liu Z."/>
            <person name="Sun F."/>
            <person name="Lim Y.P."/>
            <person name="Lyons E."/>
            <person name="Town C.D."/>
            <person name="Bancroft I."/>
            <person name="Wang X."/>
            <person name="Meng J."/>
            <person name="Ma J."/>
            <person name="Pires J.C."/>
            <person name="King G.J."/>
            <person name="Brunel D."/>
            <person name="Delourme R."/>
            <person name="Renard M."/>
            <person name="Aury J.M."/>
            <person name="Adams K.L."/>
            <person name="Batley J."/>
            <person name="Snowdon R.J."/>
            <person name="Tost J."/>
            <person name="Edwards D."/>
            <person name="Zhou Y."/>
            <person name="Hua W."/>
            <person name="Sharpe A.G."/>
            <person name="Paterson A.H."/>
            <person name="Guan C."/>
            <person name="Wincker P."/>
        </authorList>
    </citation>
    <scope>NUCLEOTIDE SEQUENCE [LARGE SCALE GENOMIC DNA]</scope>
    <source>
        <strain evidence="2">cv. Darmor-bzh</strain>
    </source>
</reference>